<dbReference type="AlphaFoldDB" id="A0A412C5A1"/>
<evidence type="ECO:0000313" key="2">
    <source>
        <dbReference type="EMBL" id="RGQ68431.1"/>
    </source>
</evidence>
<evidence type="ECO:0000313" key="3">
    <source>
        <dbReference type="EMBL" id="RHJ13049.1"/>
    </source>
</evidence>
<evidence type="ECO:0000313" key="5">
    <source>
        <dbReference type="Proteomes" id="UP000286137"/>
    </source>
</evidence>
<keyword evidence="1" id="KW-1133">Transmembrane helix</keyword>
<dbReference type="EMBL" id="QRTJ01000011">
    <property type="protein sequence ID" value="RGQ68431.1"/>
    <property type="molecule type" value="Genomic_DNA"/>
</dbReference>
<dbReference type="Proteomes" id="UP000283992">
    <property type="component" value="Unassembled WGS sequence"/>
</dbReference>
<dbReference type="Proteomes" id="UP000286137">
    <property type="component" value="Unassembled WGS sequence"/>
</dbReference>
<name>A0A412C5A1_MEDGN</name>
<dbReference type="EMBL" id="QRLN01000007">
    <property type="protein sequence ID" value="RHJ13049.1"/>
    <property type="molecule type" value="Genomic_DNA"/>
</dbReference>
<comment type="caution">
    <text evidence="2">The sequence shown here is derived from an EMBL/GenBank/DDBJ whole genome shotgun (WGS) entry which is preliminary data.</text>
</comment>
<sequence length="29" mass="3130">MSNIGLFGSMFAGSSGLLTMLLGKRRKKK</sequence>
<gene>
    <name evidence="3" type="ORF">DW142_06620</name>
    <name evidence="2" type="ORF">DWY88_07280</name>
</gene>
<reference evidence="4 5" key="1">
    <citation type="submission" date="2018-08" db="EMBL/GenBank/DDBJ databases">
        <title>A genome reference for cultivated species of the human gut microbiota.</title>
        <authorList>
            <person name="Zou Y."/>
            <person name="Xue W."/>
            <person name="Luo G."/>
        </authorList>
    </citation>
    <scope>NUCLEOTIDE SEQUENCE [LARGE SCALE GENOMIC DNA]</scope>
    <source>
        <strain evidence="2 5">AF27-4BH</strain>
        <strain evidence="3 4">AM12-54</strain>
    </source>
</reference>
<protein>
    <submittedName>
        <fullName evidence="2">Uncharacterized protein</fullName>
    </submittedName>
</protein>
<accession>A0A412C5A1</accession>
<evidence type="ECO:0000313" key="4">
    <source>
        <dbReference type="Proteomes" id="UP000283992"/>
    </source>
</evidence>
<proteinExistence type="predicted"/>
<evidence type="ECO:0000256" key="1">
    <source>
        <dbReference type="SAM" id="Phobius"/>
    </source>
</evidence>
<organism evidence="2 5">
    <name type="scientific">Mediterraneibacter gnavus</name>
    <name type="common">Ruminococcus gnavus</name>
    <dbReference type="NCBI Taxonomy" id="33038"/>
    <lineage>
        <taxon>Bacteria</taxon>
        <taxon>Bacillati</taxon>
        <taxon>Bacillota</taxon>
        <taxon>Clostridia</taxon>
        <taxon>Lachnospirales</taxon>
        <taxon>Lachnospiraceae</taxon>
        <taxon>Mediterraneibacter</taxon>
    </lineage>
</organism>
<keyword evidence="1" id="KW-0812">Transmembrane</keyword>
<keyword evidence="1" id="KW-0472">Membrane</keyword>
<feature type="transmembrane region" description="Helical" evidence="1">
    <location>
        <begin position="6"/>
        <end position="23"/>
    </location>
</feature>